<reference evidence="1" key="1">
    <citation type="submission" date="2022-08" db="EMBL/GenBank/DDBJ databases">
        <title>Genome Sequence of Lecanicillium fungicola.</title>
        <authorList>
            <person name="Buettner E."/>
        </authorList>
    </citation>
    <scope>NUCLEOTIDE SEQUENCE</scope>
    <source>
        <strain evidence="1">Babe33</strain>
    </source>
</reference>
<name>A0ACC1NIL2_9HYPO</name>
<dbReference type="Proteomes" id="UP001143910">
    <property type="component" value="Unassembled WGS sequence"/>
</dbReference>
<dbReference type="EMBL" id="JANJQO010000309">
    <property type="protein sequence ID" value="KAJ2979162.1"/>
    <property type="molecule type" value="Genomic_DNA"/>
</dbReference>
<sequence length="589" mass="66249">MSVTVQEWKALEVQQKENLPDNYIGLLEWVLNECAAAAEEELVPEQELAAVEATDEEPYRTGSKQNESNAQDKNKESPPYTEQLSVEVPLAPDIPSNCLDISSRTGSEKSNSPVGEPQDYHLSAKSPSSVAHVKSASSIDTSKEKEAQLAAKWTKLEETVQDPTQTPPLANGTASSWNVSAMTDAPDTPELQDASPIQEEDFESRVGELPHKNESHTQSTRRRSLSVAAWVIDTKEAPVSAALDGINNKESSSHCCEIDPMTGELLPAIEQPETRRAHNDVQSEPDWRRGNMTSDMQITREMRARAKLAEMFKQKRASQQKLSPSPAEKQSFFPKADCKIRPAVDSDIAEIADIMNADQRRKVDDKNPHPSVVSVVKTWDMQKIFLQCKRDQRPFVVATADDPLLDRANWPITTTDRAYKAYLKYSKATSQSNPSSIVGYAFALPRQGASVDTQEGRSDHSCYVTLFVHPDYRSKKYGAALLDRILLSVSTVHRSLIDFDWECTEPAEVYEHPSSRNARQYSRVFVEYLDSHIEDQRLPSRKPLLEQFGFTQVGHLTCLKSEMRDNKLCWLDLFIWELEAQPLENVRLT</sequence>
<evidence type="ECO:0000313" key="2">
    <source>
        <dbReference type="Proteomes" id="UP001143910"/>
    </source>
</evidence>
<keyword evidence="2" id="KW-1185">Reference proteome</keyword>
<proteinExistence type="predicted"/>
<protein>
    <submittedName>
        <fullName evidence="1">Uncharacterized protein</fullName>
    </submittedName>
</protein>
<gene>
    <name evidence="1" type="ORF">NQ176_g3421</name>
</gene>
<comment type="caution">
    <text evidence="1">The sequence shown here is derived from an EMBL/GenBank/DDBJ whole genome shotgun (WGS) entry which is preliminary data.</text>
</comment>
<organism evidence="1 2">
    <name type="scientific">Zarea fungicola</name>
    <dbReference type="NCBI Taxonomy" id="93591"/>
    <lineage>
        <taxon>Eukaryota</taxon>
        <taxon>Fungi</taxon>
        <taxon>Dikarya</taxon>
        <taxon>Ascomycota</taxon>
        <taxon>Pezizomycotina</taxon>
        <taxon>Sordariomycetes</taxon>
        <taxon>Hypocreomycetidae</taxon>
        <taxon>Hypocreales</taxon>
        <taxon>Cordycipitaceae</taxon>
        <taxon>Zarea</taxon>
    </lineage>
</organism>
<evidence type="ECO:0000313" key="1">
    <source>
        <dbReference type="EMBL" id="KAJ2979162.1"/>
    </source>
</evidence>
<accession>A0ACC1NIL2</accession>